<evidence type="ECO:0008006" key="3">
    <source>
        <dbReference type="Google" id="ProtNLM"/>
    </source>
</evidence>
<dbReference type="EMBL" id="CP024201">
    <property type="protein sequence ID" value="ATQ42135.1"/>
    <property type="molecule type" value="Genomic_DNA"/>
</dbReference>
<gene>
    <name evidence="1" type="ORF">CSW64_06750</name>
</gene>
<dbReference type="RefSeq" id="WP_099621392.1">
    <property type="nucleotide sequence ID" value="NZ_CP024201.1"/>
</dbReference>
<dbReference type="Pfam" id="PF11367">
    <property type="entry name" value="Tail_completion_gp17"/>
    <property type="match status" value="1"/>
</dbReference>
<dbReference type="Gene3D" id="3.30.2000.30">
    <property type="match status" value="1"/>
</dbReference>
<evidence type="ECO:0000313" key="1">
    <source>
        <dbReference type="EMBL" id="ATQ42135.1"/>
    </source>
</evidence>
<dbReference type="OrthoDB" id="7204382at2"/>
<name>A0A2D2AVY6_9CAUL</name>
<dbReference type="InterPro" id="IPR021508">
    <property type="entry name" value="Gp17-like"/>
</dbReference>
<keyword evidence="2" id="KW-1185">Reference proteome</keyword>
<protein>
    <recommendedName>
        <fullName evidence="3">DUF3168 domain-containing protein</fullName>
    </recommendedName>
</protein>
<proteinExistence type="predicted"/>
<reference evidence="1 2" key="1">
    <citation type="submission" date="2017-10" db="EMBL/GenBank/DDBJ databases">
        <title>Genome sequence of Caulobacter mirabilis FWC38.</title>
        <authorList>
            <person name="Fiebig A."/>
            <person name="Crosson S."/>
        </authorList>
    </citation>
    <scope>NUCLEOTIDE SEQUENCE [LARGE SCALE GENOMIC DNA]</scope>
    <source>
        <strain evidence="1 2">FWC 38</strain>
    </source>
</reference>
<dbReference type="InterPro" id="IPR053745">
    <property type="entry name" value="Viral_Tail_Comp_sf"/>
</dbReference>
<evidence type="ECO:0000313" key="2">
    <source>
        <dbReference type="Proteomes" id="UP000228945"/>
    </source>
</evidence>
<dbReference type="Proteomes" id="UP000228945">
    <property type="component" value="Chromosome"/>
</dbReference>
<organism evidence="1 2">
    <name type="scientific">Caulobacter mirabilis</name>
    <dbReference type="NCBI Taxonomy" id="69666"/>
    <lineage>
        <taxon>Bacteria</taxon>
        <taxon>Pseudomonadati</taxon>
        <taxon>Pseudomonadota</taxon>
        <taxon>Alphaproteobacteria</taxon>
        <taxon>Caulobacterales</taxon>
        <taxon>Caulobacteraceae</taxon>
        <taxon>Caulobacter</taxon>
    </lineage>
</organism>
<dbReference type="KEGG" id="cmb:CSW64_06750"/>
<dbReference type="AlphaFoldDB" id="A0A2D2AVY6"/>
<accession>A0A2D2AVY6</accession>
<sequence>MSPDLALQQALLAHLRADPALAALLGDPPRIHDAPPQARVFPHLVFGRAETRPWGGLDGEGLEHALTLTCLSHFDGAEEAKAVIAAVRARLHGADLALDGHRLVNLRVAYADVFRAPDWRPVVGVVRLRAVTEPL</sequence>